<dbReference type="CDD" id="cd06530">
    <property type="entry name" value="S26_SPase_I"/>
    <property type="match status" value="1"/>
</dbReference>
<dbReference type="InterPro" id="IPR019533">
    <property type="entry name" value="Peptidase_S26"/>
</dbReference>
<evidence type="ECO:0000256" key="1">
    <source>
        <dbReference type="ARBA" id="ARBA00000677"/>
    </source>
</evidence>
<sequence length="186" mass="21098">MAKKEKGKSEWFDWAKALLFAFGLAFIVRMFFFAPIVVDGPSMLPTLHDGDQMIVNKFSYRIHEPERFDIIVFHASAQKDFIKRVIGVPGEHVEVVDNVLYIDGEAVEEPFLEEKNGLYQTAVNDFSLETLPGGYEEIPEGHVLVLGDNRSNSTDSRMLGLISMDQIVGKTSLIYWPFNRLQILGE</sequence>
<dbReference type="PANTHER" id="PTHR43390">
    <property type="entry name" value="SIGNAL PEPTIDASE I"/>
    <property type="match status" value="1"/>
</dbReference>
<keyword evidence="5 7" id="KW-0378">Hydrolase</keyword>
<dbReference type="InterPro" id="IPR019758">
    <property type="entry name" value="Pept_S26A_signal_pept_1_CS"/>
</dbReference>
<dbReference type="GO" id="GO:0009003">
    <property type="term" value="F:signal peptidase activity"/>
    <property type="evidence" value="ECO:0007669"/>
    <property type="project" value="UniProtKB-EC"/>
</dbReference>
<evidence type="ECO:0000256" key="7">
    <source>
        <dbReference type="RuleBase" id="RU362042"/>
    </source>
</evidence>
<feature type="active site" evidence="6">
    <location>
        <position position="83"/>
    </location>
</feature>
<evidence type="ECO:0000256" key="2">
    <source>
        <dbReference type="ARBA" id="ARBA00004401"/>
    </source>
</evidence>
<dbReference type="AlphaFoldDB" id="A0A265NFT8"/>
<dbReference type="Gene3D" id="2.10.109.10">
    <property type="entry name" value="Umud Fragment, subunit A"/>
    <property type="match status" value="1"/>
</dbReference>
<dbReference type="GO" id="GO:0006465">
    <property type="term" value="P:signal peptide processing"/>
    <property type="evidence" value="ECO:0007669"/>
    <property type="project" value="InterPro"/>
</dbReference>
<dbReference type="RefSeq" id="WP_094883936.1">
    <property type="nucleotide sequence ID" value="NZ_NPMS01000001.1"/>
</dbReference>
<organism evidence="9 10">
    <name type="scientific">Virgibacillus indicus</name>
    <dbReference type="NCBI Taxonomy" id="2024554"/>
    <lineage>
        <taxon>Bacteria</taxon>
        <taxon>Bacillati</taxon>
        <taxon>Bacillota</taxon>
        <taxon>Bacilli</taxon>
        <taxon>Bacillales</taxon>
        <taxon>Bacillaceae</taxon>
        <taxon>Virgibacillus</taxon>
    </lineage>
</organism>
<accession>A0A265NFT8</accession>
<protein>
    <recommendedName>
        <fullName evidence="4 7">Signal peptidase I</fullName>
        <ecNumber evidence="4 7">3.4.21.89</ecNumber>
    </recommendedName>
</protein>
<comment type="catalytic activity">
    <reaction evidence="1 7">
        <text>Cleavage of hydrophobic, N-terminal signal or leader sequences from secreted and periplasmic proteins.</text>
        <dbReference type="EC" id="3.4.21.89"/>
    </reaction>
</comment>
<dbReference type="InterPro" id="IPR000223">
    <property type="entry name" value="Pept_S26A_signal_pept_1"/>
</dbReference>
<evidence type="ECO:0000256" key="4">
    <source>
        <dbReference type="ARBA" id="ARBA00013208"/>
    </source>
</evidence>
<comment type="caution">
    <text evidence="9">The sequence shown here is derived from an EMBL/GenBank/DDBJ whole genome shotgun (WGS) entry which is preliminary data.</text>
</comment>
<dbReference type="PRINTS" id="PR00727">
    <property type="entry name" value="LEADERPTASE"/>
</dbReference>
<gene>
    <name evidence="9" type="primary">lepB</name>
    <name evidence="9" type="ORF">CIL03_04115</name>
</gene>
<dbReference type="EC" id="3.4.21.89" evidence="4 7"/>
<dbReference type="PANTHER" id="PTHR43390:SF1">
    <property type="entry name" value="CHLOROPLAST PROCESSING PEPTIDASE"/>
    <property type="match status" value="1"/>
</dbReference>
<dbReference type="Pfam" id="PF10502">
    <property type="entry name" value="Peptidase_S26"/>
    <property type="match status" value="1"/>
</dbReference>
<dbReference type="PROSITE" id="PS00761">
    <property type="entry name" value="SPASE_I_3"/>
    <property type="match status" value="1"/>
</dbReference>
<reference evidence="9 10" key="1">
    <citation type="submission" date="2017-08" db="EMBL/GenBank/DDBJ databases">
        <title>Virgibacillus indicus sp. nov. and Virgibacillus profoundi sp. nov, two moderately halophilic bacteria isolated from marine sediment by using the Microfluidic Streak Plate.</title>
        <authorList>
            <person name="Xu B."/>
            <person name="Hu B."/>
            <person name="Wang J."/>
            <person name="Zhu Y."/>
            <person name="Huang L."/>
            <person name="Du W."/>
            <person name="Huang Y."/>
        </authorList>
    </citation>
    <scope>NUCLEOTIDE SEQUENCE [LARGE SCALE GENOMIC DNA]</scope>
    <source>
        <strain evidence="9 10">IO3-P2-C2</strain>
    </source>
</reference>
<dbReference type="EMBL" id="NPMS01000001">
    <property type="protein sequence ID" value="OZU90339.1"/>
    <property type="molecule type" value="Genomic_DNA"/>
</dbReference>
<dbReference type="Proteomes" id="UP000216498">
    <property type="component" value="Unassembled WGS sequence"/>
</dbReference>
<keyword evidence="10" id="KW-1185">Reference proteome</keyword>
<evidence type="ECO:0000313" key="9">
    <source>
        <dbReference type="EMBL" id="OZU90339.1"/>
    </source>
</evidence>
<dbReference type="InterPro" id="IPR019757">
    <property type="entry name" value="Pept_S26A_signal_pept_1_Lys-AS"/>
</dbReference>
<proteinExistence type="inferred from homology"/>
<feature type="active site" evidence="6">
    <location>
        <position position="42"/>
    </location>
</feature>
<comment type="similarity">
    <text evidence="3 7">Belongs to the peptidase S26 family.</text>
</comment>
<comment type="subcellular location">
    <subcellularLocation>
        <location evidence="2">Cell membrane</location>
        <topology evidence="2">Single-pass type II membrane protein</topology>
    </subcellularLocation>
    <subcellularLocation>
        <location evidence="7">Membrane</location>
        <topology evidence="7">Single-pass type II membrane protein</topology>
    </subcellularLocation>
</comment>
<evidence type="ECO:0000256" key="5">
    <source>
        <dbReference type="ARBA" id="ARBA00022801"/>
    </source>
</evidence>
<name>A0A265NFT8_9BACI</name>
<dbReference type="GO" id="GO:0005886">
    <property type="term" value="C:plasma membrane"/>
    <property type="evidence" value="ECO:0007669"/>
    <property type="project" value="UniProtKB-SubCell"/>
</dbReference>
<evidence type="ECO:0000256" key="3">
    <source>
        <dbReference type="ARBA" id="ARBA00009370"/>
    </source>
</evidence>
<evidence type="ECO:0000259" key="8">
    <source>
        <dbReference type="Pfam" id="PF10502"/>
    </source>
</evidence>
<dbReference type="NCBIfam" id="TIGR02227">
    <property type="entry name" value="sigpep_I_bact"/>
    <property type="match status" value="1"/>
</dbReference>
<evidence type="ECO:0000313" key="10">
    <source>
        <dbReference type="Proteomes" id="UP000216498"/>
    </source>
</evidence>
<dbReference type="OrthoDB" id="9802919at2"/>
<keyword evidence="7" id="KW-0645">Protease</keyword>
<evidence type="ECO:0000256" key="6">
    <source>
        <dbReference type="PIRSR" id="PIRSR600223-1"/>
    </source>
</evidence>
<dbReference type="GO" id="GO:0004252">
    <property type="term" value="F:serine-type endopeptidase activity"/>
    <property type="evidence" value="ECO:0007669"/>
    <property type="project" value="InterPro"/>
</dbReference>
<dbReference type="SUPFAM" id="SSF51306">
    <property type="entry name" value="LexA/Signal peptidase"/>
    <property type="match status" value="1"/>
</dbReference>
<feature type="domain" description="Peptidase S26" evidence="8">
    <location>
        <begin position="12"/>
        <end position="176"/>
    </location>
</feature>
<dbReference type="InterPro" id="IPR036286">
    <property type="entry name" value="LexA/Signal_pep-like_sf"/>
</dbReference>
<dbReference type="PROSITE" id="PS00760">
    <property type="entry name" value="SPASE_I_2"/>
    <property type="match status" value="1"/>
</dbReference>